<accession>A0A553K0W0</accession>
<protein>
    <submittedName>
        <fullName evidence="2">Polysaccharide deacetylase family protein</fullName>
    </submittedName>
</protein>
<dbReference type="Pfam" id="PF01522">
    <property type="entry name" value="Polysacc_deac_1"/>
    <property type="match status" value="1"/>
</dbReference>
<dbReference type="AlphaFoldDB" id="A0A553K0W0"/>
<dbReference type="PROSITE" id="PS51677">
    <property type="entry name" value="NODB"/>
    <property type="match status" value="1"/>
</dbReference>
<dbReference type="SUPFAM" id="SSF88713">
    <property type="entry name" value="Glycoside hydrolase/deacetylase"/>
    <property type="match status" value="1"/>
</dbReference>
<comment type="caution">
    <text evidence="2">The sequence shown here is derived from an EMBL/GenBank/DDBJ whole genome shotgun (WGS) entry which is preliminary data.</text>
</comment>
<dbReference type="PANTHER" id="PTHR47561:SF1">
    <property type="entry name" value="POLYSACCHARIDE DEACETYLASE FAMILY PROTEIN (AFU_ORTHOLOGUE AFUA_6G05030)"/>
    <property type="match status" value="1"/>
</dbReference>
<evidence type="ECO:0000313" key="3">
    <source>
        <dbReference type="Proteomes" id="UP000317638"/>
    </source>
</evidence>
<evidence type="ECO:0000313" key="2">
    <source>
        <dbReference type="EMBL" id="TRY18341.1"/>
    </source>
</evidence>
<name>A0A553K0W0_9ACTN</name>
<dbReference type="InterPro" id="IPR011330">
    <property type="entry name" value="Glyco_hydro/deAcase_b/a-brl"/>
</dbReference>
<gene>
    <name evidence="2" type="ORF">FOJ82_09960</name>
</gene>
<dbReference type="GO" id="GO:0016810">
    <property type="term" value="F:hydrolase activity, acting on carbon-nitrogen (but not peptide) bonds"/>
    <property type="evidence" value="ECO:0007669"/>
    <property type="project" value="InterPro"/>
</dbReference>
<dbReference type="PANTHER" id="PTHR47561">
    <property type="entry name" value="POLYSACCHARIDE DEACETYLASE FAMILY PROTEIN (AFU_ORTHOLOGUE AFUA_6G05030)"/>
    <property type="match status" value="1"/>
</dbReference>
<evidence type="ECO:0000259" key="1">
    <source>
        <dbReference type="PROSITE" id="PS51677"/>
    </source>
</evidence>
<dbReference type="RefSeq" id="WP_143938317.1">
    <property type="nucleotide sequence ID" value="NZ_VKKG01000003.1"/>
</dbReference>
<dbReference type="Gene3D" id="3.20.20.370">
    <property type="entry name" value="Glycoside hydrolase/deacetylase"/>
    <property type="match status" value="1"/>
</dbReference>
<dbReference type="EMBL" id="VKKG01000003">
    <property type="protein sequence ID" value="TRY18341.1"/>
    <property type="molecule type" value="Genomic_DNA"/>
</dbReference>
<organism evidence="2 3">
    <name type="scientific">Tessaracoccus rhinocerotis</name>
    <dbReference type="NCBI Taxonomy" id="1689449"/>
    <lineage>
        <taxon>Bacteria</taxon>
        <taxon>Bacillati</taxon>
        <taxon>Actinomycetota</taxon>
        <taxon>Actinomycetes</taxon>
        <taxon>Propionibacteriales</taxon>
        <taxon>Propionibacteriaceae</taxon>
        <taxon>Tessaracoccus</taxon>
    </lineage>
</organism>
<sequence length="303" mass="34490">MNQNPITVVIGIDMETDVGSFTPYYEGLRGGTPLLLDLFDELDVTTTFLFTGEAARDNPEVARECLDRGHEVGSHSYQHETVGDPLFDLPGTKPILPHEVYPRIELNTKLVEEATGIRPVSFRCPRLWGSTEVVNALEELGYVADLTYPMYYYREQFAPYHPDPEDWTKQGDSKVLEIPNFADMVMESNDPGLERDRDQWPLFRTKGGQYMLERSLAFHEFCGEKGIDTFLCFYIHPWEFWPMEPSYNFGEATVIPEEFITKNTGPAAIEEMRILIQGLKDAGAVFMQSKDVPALLQERGVNS</sequence>
<dbReference type="InterPro" id="IPR002509">
    <property type="entry name" value="NODB_dom"/>
</dbReference>
<proteinExistence type="predicted"/>
<feature type="domain" description="NodB homology" evidence="1">
    <location>
        <begin position="16"/>
        <end position="167"/>
    </location>
</feature>
<keyword evidence="3" id="KW-1185">Reference proteome</keyword>
<reference evidence="2 3" key="1">
    <citation type="submission" date="2019-07" db="EMBL/GenBank/DDBJ databases">
        <authorList>
            <person name="Zhou L.-Y."/>
        </authorList>
    </citation>
    <scope>NUCLEOTIDE SEQUENCE [LARGE SCALE GENOMIC DNA]</scope>
    <source>
        <strain evidence="2 3">YIM 101269</strain>
    </source>
</reference>
<dbReference type="GO" id="GO:0005975">
    <property type="term" value="P:carbohydrate metabolic process"/>
    <property type="evidence" value="ECO:0007669"/>
    <property type="project" value="InterPro"/>
</dbReference>
<dbReference type="OrthoDB" id="9784220at2"/>
<dbReference type="Proteomes" id="UP000317638">
    <property type="component" value="Unassembled WGS sequence"/>
</dbReference>